<name>U6GMT7_EIMAC</name>
<protein>
    <submittedName>
        <fullName evidence="1">Uncharacterized protein</fullName>
    </submittedName>
</protein>
<reference evidence="1" key="1">
    <citation type="submission" date="2013-10" db="EMBL/GenBank/DDBJ databases">
        <title>Genomic analysis of the causative agents of coccidiosis in chickens.</title>
        <authorList>
            <person name="Reid A.J."/>
            <person name="Blake D."/>
            <person name="Billington K."/>
            <person name="Browne H."/>
            <person name="Dunn M."/>
            <person name="Hung S."/>
            <person name="Kawahara F."/>
            <person name="Miranda-Saavedra D."/>
            <person name="Mourier T."/>
            <person name="Nagra H."/>
            <person name="Otto T.D."/>
            <person name="Rawlings N."/>
            <person name="Sanchez A."/>
            <person name="Sanders M."/>
            <person name="Subramaniam C."/>
            <person name="Tay Y."/>
            <person name="Dear P."/>
            <person name="Doerig C."/>
            <person name="Gruber A."/>
            <person name="Parkinson J."/>
            <person name="Shirley M."/>
            <person name="Wan K.L."/>
            <person name="Berriman M."/>
            <person name="Tomley F."/>
            <person name="Pain A."/>
        </authorList>
    </citation>
    <scope>NUCLEOTIDE SEQUENCE</scope>
    <source>
        <strain evidence="1">Houghton</strain>
    </source>
</reference>
<gene>
    <name evidence="1" type="ORF">EAH_00047440</name>
</gene>
<dbReference type="RefSeq" id="XP_013250028.1">
    <property type="nucleotide sequence ID" value="XM_013394574.1"/>
</dbReference>
<organism evidence="1 2">
    <name type="scientific">Eimeria acervulina</name>
    <name type="common">Coccidian parasite</name>
    <dbReference type="NCBI Taxonomy" id="5801"/>
    <lineage>
        <taxon>Eukaryota</taxon>
        <taxon>Sar</taxon>
        <taxon>Alveolata</taxon>
        <taxon>Apicomplexa</taxon>
        <taxon>Conoidasida</taxon>
        <taxon>Coccidia</taxon>
        <taxon>Eucoccidiorida</taxon>
        <taxon>Eimeriorina</taxon>
        <taxon>Eimeriidae</taxon>
        <taxon>Eimeria</taxon>
    </lineage>
</organism>
<dbReference type="AlphaFoldDB" id="U6GMT7"/>
<dbReference type="Proteomes" id="UP000018050">
    <property type="component" value="Unassembled WGS sequence"/>
</dbReference>
<accession>U6GMT7</accession>
<dbReference type="VEuPathDB" id="ToxoDB:EAH_00047440"/>
<reference evidence="1" key="2">
    <citation type="submission" date="2013-10" db="EMBL/GenBank/DDBJ databases">
        <authorList>
            <person name="Aslett M."/>
        </authorList>
    </citation>
    <scope>NUCLEOTIDE SEQUENCE</scope>
    <source>
        <strain evidence="1">Houghton</strain>
    </source>
</reference>
<evidence type="ECO:0000313" key="2">
    <source>
        <dbReference type="Proteomes" id="UP000018050"/>
    </source>
</evidence>
<keyword evidence="2" id="KW-1185">Reference proteome</keyword>
<dbReference type="EMBL" id="HG671109">
    <property type="protein sequence ID" value="CDI79939.1"/>
    <property type="molecule type" value="Genomic_DNA"/>
</dbReference>
<dbReference type="GeneID" id="25272814"/>
<sequence>MSEPGGGGPVAAAGAAAAGAAAAEGGDAPQEGFLSRMGGMLLKVMIFQAALNAVASFFSPSSTPMLQQQQQQQPLRNVLQPGAPFDAFIHLHYLPSSSVSVSTRQYSEPLQQYSVLEKYKASFGVGVSPLADVAAIEGKIALKTLFNQQEQQRTYCASKPAAAAAAAAAAGETSTAAAAEEEKGTAAKSKTAEETAGKAAGAAAAAAGATAAGAAAAADACGSRLPLPPAFEVWRLMNATYTYDWWSRSLEHEMTEEEAVAAAAALPEARLIQQTRSLVQVMVPFKAEETQQHSLLFGGEEESQTEESPGVPVRHLKNRFDVSLVYDSSVHNSAALSAGPLQRFGA</sequence>
<evidence type="ECO:0000313" key="1">
    <source>
        <dbReference type="EMBL" id="CDI79939.1"/>
    </source>
</evidence>
<proteinExistence type="predicted"/>
<dbReference type="OMA" id="SLEHEMT"/>